<evidence type="ECO:0000256" key="1">
    <source>
        <dbReference type="SAM" id="MobiDB-lite"/>
    </source>
</evidence>
<dbReference type="EMBL" id="NCKW01017308">
    <property type="protein sequence ID" value="POM59178.1"/>
    <property type="molecule type" value="Genomic_DNA"/>
</dbReference>
<dbReference type="PANTHER" id="PTHR47266">
    <property type="entry name" value="ENDONUCLEASE-RELATED"/>
    <property type="match status" value="1"/>
</dbReference>
<name>A0A2P4X0U8_9STRA</name>
<evidence type="ECO:0000313" key="2">
    <source>
        <dbReference type="EMBL" id="POM59178.1"/>
    </source>
</evidence>
<dbReference type="AlphaFoldDB" id="A0A2P4X0U8"/>
<dbReference type="InterPro" id="IPR012337">
    <property type="entry name" value="RNaseH-like_sf"/>
</dbReference>
<evidence type="ECO:0000313" key="3">
    <source>
        <dbReference type="Proteomes" id="UP000237271"/>
    </source>
</evidence>
<dbReference type="Gene3D" id="3.30.420.10">
    <property type="entry name" value="Ribonuclease H-like superfamily/Ribonuclease H"/>
    <property type="match status" value="1"/>
</dbReference>
<feature type="compositionally biased region" description="Basic residues" evidence="1">
    <location>
        <begin position="363"/>
        <end position="381"/>
    </location>
</feature>
<dbReference type="GO" id="GO:0003676">
    <property type="term" value="F:nucleic acid binding"/>
    <property type="evidence" value="ECO:0007669"/>
    <property type="project" value="InterPro"/>
</dbReference>
<protein>
    <submittedName>
        <fullName evidence="2">Uncharacterized protein</fullName>
    </submittedName>
</protein>
<feature type="region of interest" description="Disordered" evidence="1">
    <location>
        <begin position="351"/>
        <end position="381"/>
    </location>
</feature>
<organism evidence="2 3">
    <name type="scientific">Phytophthora palmivora</name>
    <dbReference type="NCBI Taxonomy" id="4796"/>
    <lineage>
        <taxon>Eukaryota</taxon>
        <taxon>Sar</taxon>
        <taxon>Stramenopiles</taxon>
        <taxon>Oomycota</taxon>
        <taxon>Peronosporomycetes</taxon>
        <taxon>Peronosporales</taxon>
        <taxon>Peronosporaceae</taxon>
        <taxon>Phytophthora</taxon>
    </lineage>
</organism>
<dbReference type="Proteomes" id="UP000237271">
    <property type="component" value="Unassembled WGS sequence"/>
</dbReference>
<dbReference type="SUPFAM" id="SSF53098">
    <property type="entry name" value="Ribonuclease H-like"/>
    <property type="match status" value="1"/>
</dbReference>
<sequence length="381" mass="43734">MGHRGVKVMVNHFSAFDKLEQKARSFCARCLLCLRVKGDNIIPRPSEETYRCKESNEVLHMDYLSISEYNGATNYILVMKDDFSHFCELIECCSPDAATDAKAVLDWSSRYGMPKVSIRDTAHILKTNYLKSYSDDPEYHVGILIERLNRDVLQILRVMQLEYKVKQSKWAAILILIQMQSDNAPHNVLIGEDSILSQLRSSLNDIHHHIVVAKEEETKRNQSNQRGARPPRVNKLALKWIGPFRVISAKANSFDIEHLVTGTSKTVHASRLKLYADSSFEGHREHPEHSYEVLVGWEGLRTIGDSWELVKILQEDVPVKLNAYFRKVDEAKLHSFVSKLTLPCAGVREKEPIVQHPGTASQQRKRKNKSKHRRQKKNRGE</sequence>
<reference evidence="2 3" key="1">
    <citation type="journal article" date="2017" name="Genome Biol. Evol.">
        <title>Phytophthora megakarya and P. palmivora, closely related causal agents of cacao black pod rot, underwent increases in genome sizes and gene numbers by different mechanisms.</title>
        <authorList>
            <person name="Ali S.S."/>
            <person name="Shao J."/>
            <person name="Lary D.J."/>
            <person name="Kronmiller B."/>
            <person name="Shen D."/>
            <person name="Strem M.D."/>
            <person name="Amoako-Attah I."/>
            <person name="Akrofi A.Y."/>
            <person name="Begoude B.A."/>
            <person name="Ten Hoopen G.M."/>
            <person name="Coulibaly K."/>
            <person name="Kebe B.I."/>
            <person name="Melnick R.L."/>
            <person name="Guiltinan M.J."/>
            <person name="Tyler B.M."/>
            <person name="Meinhardt L.W."/>
            <person name="Bailey B.A."/>
        </authorList>
    </citation>
    <scope>NUCLEOTIDE SEQUENCE [LARGE SCALE GENOMIC DNA]</scope>
    <source>
        <strain evidence="3">sbr112.9</strain>
    </source>
</reference>
<gene>
    <name evidence="2" type="ORF">PHPALM_32135</name>
</gene>
<comment type="caution">
    <text evidence="2">The sequence shown here is derived from an EMBL/GenBank/DDBJ whole genome shotgun (WGS) entry which is preliminary data.</text>
</comment>
<keyword evidence="3" id="KW-1185">Reference proteome</keyword>
<proteinExistence type="predicted"/>
<dbReference type="InterPro" id="IPR052160">
    <property type="entry name" value="Gypsy_RT_Integrase-like"/>
</dbReference>
<dbReference type="OrthoDB" id="124152at2759"/>
<dbReference type="InterPro" id="IPR036397">
    <property type="entry name" value="RNaseH_sf"/>
</dbReference>
<accession>A0A2P4X0U8</accession>